<protein>
    <submittedName>
        <fullName evidence="8">PTS system IIA component, Glc family protein</fullName>
        <ecNumber evidence="8">2.7.1.-</ecNumber>
    </submittedName>
</protein>
<dbReference type="AlphaFoldDB" id="A0A075R6S6"/>
<evidence type="ECO:0000256" key="3">
    <source>
        <dbReference type="ARBA" id="ARBA00022597"/>
    </source>
</evidence>
<keyword evidence="3" id="KW-0762">Sugar transport</keyword>
<reference evidence="8 9" key="1">
    <citation type="journal article" date="2011" name="J. Bacteriol.">
        <title>Genome sequence of Brevibacillus laterosporus LMG 15441, a pathogen of invertebrates.</title>
        <authorList>
            <person name="Djukic M."/>
            <person name="Poehlein A."/>
            <person name="Thurmer A."/>
            <person name="Daniel R."/>
        </authorList>
    </citation>
    <scope>NUCLEOTIDE SEQUENCE [LARGE SCALE GENOMIC DNA]</scope>
    <source>
        <strain evidence="8 9">LMG 15441</strain>
    </source>
</reference>
<organism evidence="8 9">
    <name type="scientific">Brevibacillus laterosporus LMG 15441</name>
    <dbReference type="NCBI Taxonomy" id="1042163"/>
    <lineage>
        <taxon>Bacteria</taxon>
        <taxon>Bacillati</taxon>
        <taxon>Bacillota</taxon>
        <taxon>Bacilli</taxon>
        <taxon>Bacillales</taxon>
        <taxon>Paenibacillaceae</taxon>
        <taxon>Brevibacillus</taxon>
    </lineage>
</organism>
<dbReference type="InterPro" id="IPR011055">
    <property type="entry name" value="Dup_hybrid_motif"/>
</dbReference>
<evidence type="ECO:0000313" key="9">
    <source>
        <dbReference type="Proteomes" id="UP000005850"/>
    </source>
</evidence>
<comment type="subcellular location">
    <subcellularLocation>
        <location evidence="1">Cytoplasm</location>
    </subcellularLocation>
</comment>
<dbReference type="PROSITE" id="PS00371">
    <property type="entry name" value="PTS_EIIA_TYPE_1_HIS"/>
    <property type="match status" value="1"/>
</dbReference>
<evidence type="ECO:0000313" key="8">
    <source>
        <dbReference type="EMBL" id="AIG28307.1"/>
    </source>
</evidence>
<dbReference type="NCBIfam" id="TIGR00830">
    <property type="entry name" value="PTBA"/>
    <property type="match status" value="1"/>
</dbReference>
<dbReference type="InterPro" id="IPR001127">
    <property type="entry name" value="PTS_EIIA_1_perm"/>
</dbReference>
<dbReference type="Gene3D" id="2.70.70.10">
    <property type="entry name" value="Glucose Permease (Domain IIA)"/>
    <property type="match status" value="1"/>
</dbReference>
<dbReference type="PANTHER" id="PTHR45008:SF1">
    <property type="entry name" value="PTS SYSTEM GLUCOSE-SPECIFIC EIIA COMPONENT"/>
    <property type="match status" value="1"/>
</dbReference>
<dbReference type="GO" id="GO:0005737">
    <property type="term" value="C:cytoplasm"/>
    <property type="evidence" value="ECO:0007669"/>
    <property type="project" value="UniProtKB-SubCell"/>
</dbReference>
<name>A0A075R6S6_BRELA</name>
<evidence type="ECO:0000256" key="6">
    <source>
        <dbReference type="ARBA" id="ARBA00022777"/>
    </source>
</evidence>
<keyword evidence="9" id="KW-1185">Reference proteome</keyword>
<dbReference type="HOGENOM" id="CLU_012312_5_3_9"/>
<dbReference type="PROSITE" id="PS51093">
    <property type="entry name" value="PTS_EIIA_TYPE_1"/>
    <property type="match status" value="1"/>
</dbReference>
<dbReference type="KEGG" id="blr:BRLA_c040300"/>
<dbReference type="GO" id="GO:0009401">
    <property type="term" value="P:phosphoenolpyruvate-dependent sugar phosphotransferase system"/>
    <property type="evidence" value="ECO:0007669"/>
    <property type="project" value="UniProtKB-KW"/>
</dbReference>
<gene>
    <name evidence="8" type="ORF">BRLA_c040300</name>
</gene>
<dbReference type="GO" id="GO:0016301">
    <property type="term" value="F:kinase activity"/>
    <property type="evidence" value="ECO:0007669"/>
    <property type="project" value="UniProtKB-KW"/>
</dbReference>
<dbReference type="Proteomes" id="UP000005850">
    <property type="component" value="Chromosome"/>
</dbReference>
<keyword evidence="6" id="KW-0418">Kinase</keyword>
<dbReference type="eggNOG" id="COG2190">
    <property type="taxonomic scope" value="Bacteria"/>
</dbReference>
<dbReference type="SUPFAM" id="SSF51261">
    <property type="entry name" value="Duplicated hybrid motif"/>
    <property type="match status" value="1"/>
</dbReference>
<evidence type="ECO:0000256" key="1">
    <source>
        <dbReference type="ARBA" id="ARBA00004496"/>
    </source>
</evidence>
<dbReference type="Pfam" id="PF00358">
    <property type="entry name" value="PTS_EIIA_1"/>
    <property type="match status" value="1"/>
</dbReference>
<evidence type="ECO:0000256" key="5">
    <source>
        <dbReference type="ARBA" id="ARBA00022683"/>
    </source>
</evidence>
<dbReference type="EMBL" id="CP007806">
    <property type="protein sequence ID" value="AIG28307.1"/>
    <property type="molecule type" value="Genomic_DNA"/>
</dbReference>
<keyword evidence="4 8" id="KW-0808">Transferase</keyword>
<sequence length="166" mass="17589">MFSKLFSRKKEVQPTQLLAPLTGKAVHLEEVPDPVFSQKIAGDGLAIDPTEGVLVAPVDAKVVHLFNTGHAIGLQTANGAEILMHIGIDTVNLNGEGFSAKVTTGQDVKAGQTLIEFDLDIIKNAGYPVITPIIITNSDAVESMTQFVGASVTRGQEKVLEVTLKA</sequence>
<evidence type="ECO:0000259" key="7">
    <source>
        <dbReference type="PROSITE" id="PS51093"/>
    </source>
</evidence>
<accession>A0A075R6S6</accession>
<dbReference type="STRING" id="1042163.BRLA_c040300"/>
<proteinExistence type="predicted"/>
<dbReference type="RefSeq" id="WP_003334704.1">
    <property type="nucleotide sequence ID" value="NZ_CP007806.1"/>
</dbReference>
<evidence type="ECO:0000256" key="4">
    <source>
        <dbReference type="ARBA" id="ARBA00022679"/>
    </source>
</evidence>
<dbReference type="FunFam" id="2.70.70.10:FF:000001">
    <property type="entry name" value="PTS system glucose-specific IIA component"/>
    <property type="match status" value="1"/>
</dbReference>
<evidence type="ECO:0000256" key="2">
    <source>
        <dbReference type="ARBA" id="ARBA00022448"/>
    </source>
</evidence>
<keyword evidence="2" id="KW-0813">Transport</keyword>
<keyword evidence="5" id="KW-0598">Phosphotransferase system</keyword>
<feature type="domain" description="PTS EIIA type-1" evidence="7">
    <location>
        <begin position="33"/>
        <end position="137"/>
    </location>
</feature>
<dbReference type="PANTHER" id="PTHR45008">
    <property type="entry name" value="PTS SYSTEM GLUCOSE-SPECIFIC EIIA COMPONENT"/>
    <property type="match status" value="1"/>
</dbReference>
<dbReference type="InterPro" id="IPR050890">
    <property type="entry name" value="PTS_EIIA_component"/>
</dbReference>
<dbReference type="EC" id="2.7.1.-" evidence="8"/>